<dbReference type="InParanoid" id="A0A6P8ZLF7"/>
<feature type="compositionally biased region" description="Pro residues" evidence="7">
    <location>
        <begin position="191"/>
        <end position="200"/>
    </location>
</feature>
<reference evidence="10" key="1">
    <citation type="submission" date="2025-08" db="UniProtKB">
        <authorList>
            <consortium name="RefSeq"/>
        </authorList>
    </citation>
    <scope>IDENTIFICATION</scope>
    <source>
        <tissue evidence="10">Total insect</tissue>
    </source>
</reference>
<dbReference type="KEGG" id="tpal:117643790"/>
<feature type="coiled-coil region" evidence="6">
    <location>
        <begin position="239"/>
        <end position="280"/>
    </location>
</feature>
<evidence type="ECO:0000256" key="4">
    <source>
        <dbReference type="ARBA" id="ARBA00023125"/>
    </source>
</evidence>
<keyword evidence="3" id="KW-0862">Zinc</keyword>
<evidence type="ECO:0000256" key="7">
    <source>
        <dbReference type="SAM" id="MobiDB-lite"/>
    </source>
</evidence>
<dbReference type="GO" id="GO:0003677">
    <property type="term" value="F:DNA binding"/>
    <property type="evidence" value="ECO:0007669"/>
    <property type="project" value="UniProtKB-UniRule"/>
</dbReference>
<dbReference type="PROSITE" id="PS50950">
    <property type="entry name" value="ZF_THAP"/>
    <property type="match status" value="1"/>
</dbReference>
<evidence type="ECO:0000256" key="2">
    <source>
        <dbReference type="ARBA" id="ARBA00022771"/>
    </source>
</evidence>
<dbReference type="GO" id="GO:0008270">
    <property type="term" value="F:zinc ion binding"/>
    <property type="evidence" value="ECO:0007669"/>
    <property type="project" value="UniProtKB-KW"/>
</dbReference>
<evidence type="ECO:0000256" key="6">
    <source>
        <dbReference type="SAM" id="Coils"/>
    </source>
</evidence>
<evidence type="ECO:0000256" key="1">
    <source>
        <dbReference type="ARBA" id="ARBA00022723"/>
    </source>
</evidence>
<proteinExistence type="predicted"/>
<keyword evidence="1" id="KW-0479">Metal-binding</keyword>
<dbReference type="Proteomes" id="UP000515158">
    <property type="component" value="Unplaced"/>
</dbReference>
<protein>
    <submittedName>
        <fullName evidence="10">Uncharacterized protein LOC117643790</fullName>
    </submittedName>
</protein>
<feature type="domain" description="THAP-type" evidence="8">
    <location>
        <begin position="1"/>
        <end position="81"/>
    </location>
</feature>
<feature type="region of interest" description="Disordered" evidence="7">
    <location>
        <begin position="182"/>
        <end position="231"/>
    </location>
</feature>
<dbReference type="SMART" id="SM00980">
    <property type="entry name" value="THAP"/>
    <property type="match status" value="1"/>
</dbReference>
<dbReference type="GeneID" id="117643790"/>
<dbReference type="RefSeq" id="XP_034238774.1">
    <property type="nucleotide sequence ID" value="XM_034382883.1"/>
</dbReference>
<feature type="region of interest" description="Disordered" evidence="7">
    <location>
        <begin position="75"/>
        <end position="151"/>
    </location>
</feature>
<accession>A0A6P8ZLF7</accession>
<dbReference type="SUPFAM" id="SSF57716">
    <property type="entry name" value="Glucocorticoid receptor-like (DNA-binding domain)"/>
    <property type="match status" value="1"/>
</dbReference>
<feature type="compositionally biased region" description="Basic and acidic residues" evidence="7">
    <location>
        <begin position="210"/>
        <end position="221"/>
    </location>
</feature>
<feature type="compositionally biased region" description="Polar residues" evidence="7">
    <location>
        <begin position="82"/>
        <end position="98"/>
    </location>
</feature>
<name>A0A6P8ZLF7_THRPL</name>
<sequence length="297" mass="32855">MLARCALLGCRPGEKPKLHKFPANKVLAELCANFVSEHNVSTGKGPGKPYSGATVCRLHFIPTCYKTSSGRLGAGSVPSIPPQQVFSPSSEETNMSQNKESKESNAEGQSGAEDVCPSEIVTWIRDEESLDPDEPDDPDVDGPTLPSKRKRSLFNEFEAMEEGSKMDCEAAPLPNIEECEVSTGSVKEAATPPPSKPPQSEPLSPGEIESLMRETSRKKYPGDITEDDFVSPHSRRRAFNILQDALAESKRELANTKKSFKRLEQKYKTLQDIVMELRKNNFLSIEGQRLLEVKLKF</sequence>
<evidence type="ECO:0000256" key="3">
    <source>
        <dbReference type="ARBA" id="ARBA00022833"/>
    </source>
</evidence>
<keyword evidence="2 5" id="KW-0863">Zinc-finger</keyword>
<dbReference type="InterPro" id="IPR006612">
    <property type="entry name" value="THAP_Znf"/>
</dbReference>
<gene>
    <name evidence="10" type="primary">LOC117643790</name>
</gene>
<keyword evidence="6" id="KW-0175">Coiled coil</keyword>
<organism evidence="10">
    <name type="scientific">Thrips palmi</name>
    <name type="common">Melon thrips</name>
    <dbReference type="NCBI Taxonomy" id="161013"/>
    <lineage>
        <taxon>Eukaryota</taxon>
        <taxon>Metazoa</taxon>
        <taxon>Ecdysozoa</taxon>
        <taxon>Arthropoda</taxon>
        <taxon>Hexapoda</taxon>
        <taxon>Insecta</taxon>
        <taxon>Pterygota</taxon>
        <taxon>Neoptera</taxon>
        <taxon>Paraneoptera</taxon>
        <taxon>Thysanoptera</taxon>
        <taxon>Terebrantia</taxon>
        <taxon>Thripoidea</taxon>
        <taxon>Thripidae</taxon>
        <taxon>Thrips</taxon>
    </lineage>
</organism>
<keyword evidence="4 5" id="KW-0238">DNA-binding</keyword>
<feature type="compositionally biased region" description="Acidic residues" evidence="7">
    <location>
        <begin position="128"/>
        <end position="140"/>
    </location>
</feature>
<evidence type="ECO:0000259" key="8">
    <source>
        <dbReference type="PROSITE" id="PS50950"/>
    </source>
</evidence>
<evidence type="ECO:0000313" key="10">
    <source>
        <dbReference type="RefSeq" id="XP_034238774.1"/>
    </source>
</evidence>
<evidence type="ECO:0000256" key="5">
    <source>
        <dbReference type="PROSITE-ProRule" id="PRU00309"/>
    </source>
</evidence>
<evidence type="ECO:0000313" key="9">
    <source>
        <dbReference type="Proteomes" id="UP000515158"/>
    </source>
</evidence>
<dbReference type="AlphaFoldDB" id="A0A6P8ZLF7"/>
<keyword evidence="9" id="KW-1185">Reference proteome</keyword>